<dbReference type="InterPro" id="IPR054323">
    <property type="entry name" value="SPMIP1_C"/>
</dbReference>
<organism evidence="2 3">
    <name type="scientific">Pomacea canaliculata</name>
    <name type="common">Golden apple snail</name>
    <dbReference type="NCBI Taxonomy" id="400727"/>
    <lineage>
        <taxon>Eukaryota</taxon>
        <taxon>Metazoa</taxon>
        <taxon>Spiralia</taxon>
        <taxon>Lophotrochozoa</taxon>
        <taxon>Mollusca</taxon>
        <taxon>Gastropoda</taxon>
        <taxon>Caenogastropoda</taxon>
        <taxon>Architaenioglossa</taxon>
        <taxon>Ampullarioidea</taxon>
        <taxon>Ampullariidae</taxon>
        <taxon>Pomacea</taxon>
    </lineage>
</organism>
<evidence type="ECO:0000313" key="3">
    <source>
        <dbReference type="Proteomes" id="UP000245119"/>
    </source>
</evidence>
<accession>A0A2T7NUB1</accession>
<evidence type="ECO:0000259" key="1">
    <source>
        <dbReference type="Pfam" id="PF22589"/>
    </source>
</evidence>
<proteinExistence type="predicted"/>
<comment type="caution">
    <text evidence="2">The sequence shown here is derived from an EMBL/GenBank/DDBJ whole genome shotgun (WGS) entry which is preliminary data.</text>
</comment>
<dbReference type="AlphaFoldDB" id="A0A2T7NUB1"/>
<sequence>MWYNKRRQLTTRSRQLEVFRKKITEEGKPSEALLEKLPAIKEEPRYNHRKVNLNEPPPMPRSLTEFDLKQEMRPASPSTMNVLYDGFTKEGKGRYKYLKLRYEDIPETKFQFPVISSWEYGWHQAQEIKKEDIKKPENGRTANIQNSFYTRNGVGIAPKLHCS</sequence>
<name>A0A2T7NUB1_POMCA</name>
<evidence type="ECO:0000313" key="2">
    <source>
        <dbReference type="EMBL" id="PVD24769.1"/>
    </source>
</evidence>
<reference evidence="2 3" key="1">
    <citation type="submission" date="2018-04" db="EMBL/GenBank/DDBJ databases">
        <title>The genome of golden apple snail Pomacea canaliculata provides insight into stress tolerance and invasive adaptation.</title>
        <authorList>
            <person name="Liu C."/>
            <person name="Liu B."/>
            <person name="Ren Y."/>
            <person name="Zhang Y."/>
            <person name="Wang H."/>
            <person name="Li S."/>
            <person name="Jiang F."/>
            <person name="Yin L."/>
            <person name="Zhang G."/>
            <person name="Qian W."/>
            <person name="Fan W."/>
        </authorList>
    </citation>
    <scope>NUCLEOTIDE SEQUENCE [LARGE SCALE GENOMIC DNA]</scope>
    <source>
        <strain evidence="2">SZHN2017</strain>
        <tissue evidence="2">Muscle</tissue>
    </source>
</reference>
<protein>
    <recommendedName>
        <fullName evidence="1">Sperm microtubule inner protein 1 C-terminal domain-containing protein</fullName>
    </recommendedName>
</protein>
<dbReference type="EMBL" id="PZQS01000009">
    <property type="protein sequence ID" value="PVD24769.1"/>
    <property type="molecule type" value="Genomic_DNA"/>
</dbReference>
<keyword evidence="3" id="KW-1185">Reference proteome</keyword>
<feature type="domain" description="Sperm microtubule inner protein 1 C-terminal" evidence="1">
    <location>
        <begin position="36"/>
        <end position="154"/>
    </location>
</feature>
<dbReference type="OrthoDB" id="410807at2759"/>
<dbReference type="Proteomes" id="UP000245119">
    <property type="component" value="Linkage Group LG9"/>
</dbReference>
<dbReference type="Pfam" id="PF22589">
    <property type="entry name" value="SPMIP1"/>
    <property type="match status" value="1"/>
</dbReference>
<dbReference type="PANTHER" id="PTHR35826">
    <property type="entry name" value="PROTEIN ATP6V1FNB-LIKE"/>
    <property type="match status" value="1"/>
</dbReference>
<dbReference type="PANTHER" id="PTHR35826:SF5">
    <property type="entry name" value="GENE 45521-RELATED"/>
    <property type="match status" value="1"/>
</dbReference>
<gene>
    <name evidence="2" type="ORF">C0Q70_15255</name>
</gene>